<sequence>MTRRFPNVRSIAVLLVLFSPGILALTAEEKVARLSTDLTPVGAERAGNGSDIPEWKGGLAKDDSEPAGTFHKDPFASDIPFLRISAANIVEHKNRLSAGQIAMLQRFPDMYFDVYPTHRSASYPDYVYDAIKVNAERAQLMKYGAGVTGATMSSPFPIPENGLEALWNHTLRFRGQTLNYTAVASAVASNGLRSDTLRLYEYYVRYSEKGLEPEELDNKIFFLKRKTLAPAKLSGGITLVHETLDQVRSPRKSWIYVPGQRRLRRTPDLAYDTSDSNTNSIRTIDQVDMFNGAPDYYDWSLLGKQEMYIPYNSYKVHQNTLKIDDILHTNHLNSALLRYEAHRVWVVEANLRVGFSHRYAKRRYYLDEDSWSIIYAEEYDATGTLLQVTESHTINYYDQQLIFPTLEVTYDFTSGQYYVEGLDNERPKTLDFSFKLTEEDFSTNAVRREAKR</sequence>
<protein>
    <recommendedName>
        <fullName evidence="2">Outer membrane lipoprotein-sorting protein</fullName>
    </recommendedName>
</protein>
<reference evidence="1" key="1">
    <citation type="submission" date="2015-10" db="EMBL/GenBank/DDBJ databases">
        <authorList>
            <person name="Gilbert D.G."/>
        </authorList>
    </citation>
    <scope>NUCLEOTIDE SEQUENCE</scope>
</reference>
<dbReference type="CDD" id="cd16329">
    <property type="entry name" value="LolA_like"/>
    <property type="match status" value="1"/>
</dbReference>
<dbReference type="Pfam" id="PF07044">
    <property type="entry name" value="DUF1329"/>
    <property type="match status" value="1"/>
</dbReference>
<evidence type="ECO:0000313" key="1">
    <source>
        <dbReference type="EMBL" id="CUS41106.1"/>
    </source>
</evidence>
<name>A0A170PLB0_9ZZZZ</name>
<evidence type="ECO:0008006" key="2">
    <source>
        <dbReference type="Google" id="ProtNLM"/>
    </source>
</evidence>
<dbReference type="Gene3D" id="2.50.20.10">
    <property type="entry name" value="Lipoprotein localisation LolA/LolB/LppX"/>
    <property type="match status" value="1"/>
</dbReference>
<proteinExistence type="predicted"/>
<dbReference type="InterPro" id="IPR010752">
    <property type="entry name" value="DUF1329"/>
</dbReference>
<dbReference type="AlphaFoldDB" id="A0A170PLB0"/>
<organism evidence="1">
    <name type="scientific">hydrothermal vent metagenome</name>
    <dbReference type="NCBI Taxonomy" id="652676"/>
    <lineage>
        <taxon>unclassified sequences</taxon>
        <taxon>metagenomes</taxon>
        <taxon>ecological metagenomes</taxon>
    </lineage>
</organism>
<gene>
    <name evidence="1" type="ORF">MGWOODY_Tha665</name>
</gene>
<accession>A0A170PLB0</accession>
<dbReference type="EMBL" id="CZQC01000036">
    <property type="protein sequence ID" value="CUS41106.1"/>
    <property type="molecule type" value="Genomic_DNA"/>
</dbReference>